<dbReference type="Proteomes" id="UP000315496">
    <property type="component" value="Chromosome 1"/>
</dbReference>
<gene>
    <name evidence="1" type="ORF">GMRT_14227</name>
</gene>
<evidence type="ECO:0000313" key="2">
    <source>
        <dbReference type="Proteomes" id="UP000315496"/>
    </source>
</evidence>
<dbReference type="VEuPathDB" id="GiardiaDB:GMRT_14227"/>
<accession>A0A4Z1SWV9</accession>
<comment type="caution">
    <text evidence="1">The sequence shown here is derived from an EMBL/GenBank/DDBJ whole genome shotgun (WGS) entry which is preliminary data.</text>
</comment>
<protein>
    <submittedName>
        <fullName evidence="1">Uncharacterized protein</fullName>
    </submittedName>
</protein>
<sequence length="1382" mass="155498">MSTAPLLERCTSSLIVPSVTVDPSAPRLYWATTTSEERTYSQCTFVSTDPICGPLNRSIYLVQDGCERPFSIKVNTHPYPSSGYGIVVGITSYPFSDGQGQNSFDRGLLEHAATTYKFDFRGLLWLGSGWRREPSYRYDVGDVVTLVAESQGNNWYLTLRINGFMVGGGFICNFQPSTYFASIYNASVRLLSKEESEGLDPHNSIFDSFLRPFSDISVSFHTIGSNTLSYGEWSLNAPGFGFQSPNTLLLQHPVGISSTFGYSNAQQSQGVSDSSSFPVVTSPVSGPFFVRFREVKGFGAVLSRPGIDVDVGALGDLEFLAIGSEYGHLGSYVFIDSCPKAHVPPQQNYAFSDTATSPLAVFHLYFYQMPSAGDSTTLKGQLVESASRRRMSIHLMCVHKKLAELVPPHILMSLLLPIRDDLDGMIVTLDTLGLYSFTVTEHSVVFVNGLNNLHVELPCIVPNERMLGMIQTVLDPVQTVAVRRCFKSLLAVEATSPADGQGWTGSTTLLNDPTATLLPATTSSSTTLTSSITTDDFVLCFDLTNVYGCILDTRDEASCNILNEITSQSKSSRYIPFGIEQFKPTVEQERARKHPDETFRLARNGTCCFGFVDLDQRSLSIDSDGFAVTTVFNSQSHTEDNYLLKFQLPNSTHFQPVVLQTTRVLQRANIALERYSDTEKAHSPPSFKSDEIAEEVISSLMDLKATLDRTSPDLFRIFLDREMDRPQTPVSVAVLNYVFGVLSEDRNPIAKALHNLTEYGFPFWLFLAAIKSLRNEPISVSGDVIYVMAQKLSQYKLSAPGTIFNVMTDNGLVTSFIYDGELHFLFEFDCPRPLLPNYLTVTTPKYNSNQLCIFVNPFEEASEEDSAYLSVTTSLNLPGKYMNPHFDLNDIYNNTANRTSHWESYSFVGQNGAYNPEVMNLYLALASYAFDTTQDGTPTDFADKNIIWGAAQKQYSISSVRTTFEEAQYVHLTNSQYRQNTVTFVGVHKSVDVEDCLSSIREDAPMQQGTGSGRENIINTIYGSYVEQSYEGLYLARKEPLKDIHSRFSDIFLTYRFCFSDVIAHLEPLATELFGDLKTNELVWVLAFVYLGHCIDYSQIFNPKAYTTHPYVFPETTQLRQLFQGCPEAERHCTLDEYRSFHNFSKIFYSYANRFFEMRYLASFKEHATHIMSVIKSPGLITVPTCDPPPSLDVLFDRFAIQDPSRQMMDLSLDACIRIAKISRRELPPRGFRAIVPDPKPSVFEKDGCIIDSSHCLIDASKVDMCVVLSEMFPTKPIRSHCLKVVILFSGYQGRLMLDRFSSTFSYSRFLEKSSDRKRYLDLDGTKRITLTLDYRQMFLFVTLRHCGERVSTDLRIRWRLNWPVRFVLILNKAKAEIVLRE</sequence>
<dbReference type="OrthoDB" id="10253927at2759"/>
<reference evidence="1 2" key="1">
    <citation type="submission" date="2019-05" db="EMBL/GenBank/DDBJ databases">
        <title>The compact genome of Giardia muris reveals important steps in the evolution of intestinal protozoan parasites.</title>
        <authorList>
            <person name="Xu F."/>
            <person name="Jimenez-Gonzalez A."/>
            <person name="Einarsson E."/>
            <person name="Astvaldsson A."/>
            <person name="Peirasmaki D."/>
            <person name="Eckmann L."/>
            <person name="Andersson J.O."/>
            <person name="Svard S.G."/>
            <person name="Jerlstrom-Hultqvist J."/>
        </authorList>
    </citation>
    <scope>NUCLEOTIDE SEQUENCE [LARGE SCALE GENOMIC DNA]</scope>
    <source>
        <strain evidence="1 2">Roberts-Thomson</strain>
    </source>
</reference>
<name>A0A4Z1SWV9_GIAMU</name>
<dbReference type="EMBL" id="VDLU01000001">
    <property type="protein sequence ID" value="TNJ30234.1"/>
    <property type="molecule type" value="Genomic_DNA"/>
</dbReference>
<evidence type="ECO:0000313" key="1">
    <source>
        <dbReference type="EMBL" id="TNJ30234.1"/>
    </source>
</evidence>
<keyword evidence="2" id="KW-1185">Reference proteome</keyword>
<proteinExistence type="predicted"/>
<organism evidence="1 2">
    <name type="scientific">Giardia muris</name>
    <dbReference type="NCBI Taxonomy" id="5742"/>
    <lineage>
        <taxon>Eukaryota</taxon>
        <taxon>Metamonada</taxon>
        <taxon>Diplomonadida</taxon>
        <taxon>Hexamitidae</taxon>
        <taxon>Giardiinae</taxon>
        <taxon>Giardia</taxon>
    </lineage>
</organism>